<evidence type="ECO:0000256" key="3">
    <source>
        <dbReference type="ARBA" id="ARBA00022737"/>
    </source>
</evidence>
<reference evidence="7" key="2">
    <citation type="submission" date="2019-05" db="EMBL/GenBank/DDBJ databases">
        <authorList>
            <person name="Barreto F.S."/>
            <person name="Watson E.T."/>
            <person name="Lima T.G."/>
            <person name="Willett C.S."/>
            <person name="Edmands S."/>
            <person name="Li W."/>
            <person name="Burton R.S."/>
        </authorList>
    </citation>
    <scope>NUCLEOTIDE SEQUENCE</scope>
    <source>
        <strain evidence="7">San Diego</strain>
    </source>
</reference>
<dbReference type="Gene3D" id="1.20.58.60">
    <property type="match status" value="2"/>
</dbReference>
<keyword evidence="5" id="KW-0472">Membrane</keyword>
<dbReference type="STRING" id="6832.A0A553P237"/>
<evidence type="ECO:0000313" key="7">
    <source>
        <dbReference type="EMBL" id="TRY71757.1"/>
    </source>
</evidence>
<proteinExistence type="predicted"/>
<dbReference type="GO" id="GO:0005737">
    <property type="term" value="C:cytoplasm"/>
    <property type="evidence" value="ECO:0007669"/>
    <property type="project" value="TreeGrafter"/>
</dbReference>
<dbReference type="SUPFAM" id="SSF46966">
    <property type="entry name" value="Spectrin repeat"/>
    <property type="match status" value="3"/>
</dbReference>
<dbReference type="PANTHER" id="PTHR47535">
    <property type="entry name" value="MUSCLE-SPECIFIC PROTEIN 300 KDA, ISOFORM G"/>
    <property type="match status" value="1"/>
</dbReference>
<dbReference type="GO" id="GO:0034993">
    <property type="term" value="C:meiotic nuclear membrane microtubule tethering complex"/>
    <property type="evidence" value="ECO:0007669"/>
    <property type="project" value="TreeGrafter"/>
</dbReference>
<dbReference type="EMBL" id="VCGU01000008">
    <property type="protein sequence ID" value="TRY71832.1"/>
    <property type="molecule type" value="Genomic_DNA"/>
</dbReference>
<dbReference type="Proteomes" id="UP000318571">
    <property type="component" value="Chromosome 7"/>
</dbReference>
<evidence type="ECO:0000256" key="2">
    <source>
        <dbReference type="ARBA" id="ARBA00022692"/>
    </source>
</evidence>
<dbReference type="PANTHER" id="PTHR47535:SF1">
    <property type="entry name" value="NESPRIN-1"/>
    <property type="match status" value="1"/>
</dbReference>
<dbReference type="InterPro" id="IPR052403">
    <property type="entry name" value="LINC-complex_assoc"/>
</dbReference>
<comment type="subcellular location">
    <subcellularLocation>
        <location evidence="1">Membrane</location>
    </subcellularLocation>
</comment>
<keyword evidence="4" id="KW-1133">Transmembrane helix</keyword>
<name>A0A553P237_TIGCA</name>
<dbReference type="GO" id="GO:0007097">
    <property type="term" value="P:nuclear migration"/>
    <property type="evidence" value="ECO:0007669"/>
    <property type="project" value="TreeGrafter"/>
</dbReference>
<dbReference type="OrthoDB" id="6338470at2759"/>
<reference evidence="7 9" key="1">
    <citation type="journal article" date="2018" name="Nat. Ecol. Evol.">
        <title>Genomic signatures of mitonuclear coevolution across populations of Tigriopus californicus.</title>
        <authorList>
            <person name="Barreto F.S."/>
            <person name="Watson E.T."/>
            <person name="Lima T.G."/>
            <person name="Willett C.S."/>
            <person name="Edmands S."/>
            <person name="Li W."/>
            <person name="Burton R.S."/>
        </authorList>
    </citation>
    <scope>NUCLEOTIDE SEQUENCE [LARGE SCALE GENOMIC DNA]</scope>
    <source>
        <strain evidence="7 9">San Diego</strain>
    </source>
</reference>
<evidence type="ECO:0000256" key="4">
    <source>
        <dbReference type="ARBA" id="ARBA00022989"/>
    </source>
</evidence>
<gene>
    <name evidence="7" type="ORF">TCAL_06108</name>
    <name evidence="8" type="ORF">TCAL_17393</name>
</gene>
<organism evidence="7 9">
    <name type="scientific">Tigriopus californicus</name>
    <name type="common">Marine copepod</name>
    <dbReference type="NCBI Taxonomy" id="6832"/>
    <lineage>
        <taxon>Eukaryota</taxon>
        <taxon>Metazoa</taxon>
        <taxon>Ecdysozoa</taxon>
        <taxon>Arthropoda</taxon>
        <taxon>Crustacea</taxon>
        <taxon>Multicrustacea</taxon>
        <taxon>Hexanauplia</taxon>
        <taxon>Copepoda</taxon>
        <taxon>Harpacticoida</taxon>
        <taxon>Harpacticidae</taxon>
        <taxon>Tigriopus</taxon>
    </lineage>
</organism>
<keyword evidence="9" id="KW-1185">Reference proteome</keyword>
<evidence type="ECO:0000256" key="5">
    <source>
        <dbReference type="ARBA" id="ARBA00023136"/>
    </source>
</evidence>
<keyword evidence="3" id="KW-0677">Repeat</keyword>
<accession>A0A553P237</accession>
<keyword evidence="2" id="KW-0812">Transmembrane</keyword>
<dbReference type="EMBL" id="VCGU01000008">
    <property type="protein sequence ID" value="TRY71757.1"/>
    <property type="molecule type" value="Genomic_DNA"/>
</dbReference>
<dbReference type="GO" id="GO:0051015">
    <property type="term" value="F:actin filament binding"/>
    <property type="evidence" value="ECO:0007669"/>
    <property type="project" value="TreeGrafter"/>
</dbReference>
<evidence type="ECO:0000313" key="8">
    <source>
        <dbReference type="EMBL" id="TRY71832.1"/>
    </source>
</evidence>
<dbReference type="AlphaFoldDB" id="A0A553P237"/>
<protein>
    <submittedName>
        <fullName evidence="7">Uncharacterized protein</fullName>
    </submittedName>
</protein>
<evidence type="ECO:0000256" key="6">
    <source>
        <dbReference type="SAM" id="Coils"/>
    </source>
</evidence>
<evidence type="ECO:0000256" key="1">
    <source>
        <dbReference type="ARBA" id="ARBA00004370"/>
    </source>
</evidence>
<evidence type="ECO:0000313" key="9">
    <source>
        <dbReference type="Proteomes" id="UP000318571"/>
    </source>
</evidence>
<comment type="caution">
    <text evidence="7">The sequence shown here is derived from an EMBL/GenBank/DDBJ whole genome shotgun (WGS) entry which is preliminary data.</text>
</comment>
<keyword evidence="6" id="KW-0175">Coiled coil</keyword>
<feature type="coiled-coil region" evidence="6">
    <location>
        <begin position="150"/>
        <end position="177"/>
    </location>
</feature>
<sequence>MTFWQENYPFIKDVYVMRQTKMVEWMENVEKAIARIMADKVYTSAEFKRERDNFHALCKDLERAEIKKWLQQILEIIMAERGKEERSEQSKKLDELIEKHENLIPNVLKTQVKVDLYWKCYAYGDELKPHIEFLDGIMLSSTREIAPSCVENVDELIERQEKALNQLETKRNVVNELILKGKALLENPDKPRFLDDHVKRIQEGWDVTKEKASGRLSLLQETKSAWEGYAEGLDSIVVEFEKADEEMKKVKKRFNLEAAFEDLEKRQQIFNQSKTSIEQMYKDLQHNYDVMTMTLPEDKKDFVKKEVKAITDKLDVVGKFEEKVKKIEEFVNNLSTFDKSLKELDKWMTDANTQLGDIKDKSDQMTPEDRVSYTMELSEDISSKVTVIQELIASEEGLLPQGDKCPTDAEEYKAELKRIEKYVTDLQKKVMTECDNFSEDVKFWAEYKTGIKEFKPWLETAETKSTEGLHKPQTLEDANAMFATVKDFAESCIKNLKVLEAATAASLKMTTHKEADSEVAVLKERYAKVKVVADEWVKKVETLVKEWQLLDTTVTELNSWVAEDRKDNSEQQFSLEKMESTLGELKNIFKEKEKLVENL</sequence>
<dbReference type="GO" id="GO:0005640">
    <property type="term" value="C:nuclear outer membrane"/>
    <property type="evidence" value="ECO:0007669"/>
    <property type="project" value="TreeGrafter"/>
</dbReference>